<organism evidence="6 7">
    <name type="scientific">Brachionus plicatilis</name>
    <name type="common">Marine rotifer</name>
    <name type="synonym">Brachionus muelleri</name>
    <dbReference type="NCBI Taxonomy" id="10195"/>
    <lineage>
        <taxon>Eukaryota</taxon>
        <taxon>Metazoa</taxon>
        <taxon>Spiralia</taxon>
        <taxon>Gnathifera</taxon>
        <taxon>Rotifera</taxon>
        <taxon>Eurotatoria</taxon>
        <taxon>Monogononta</taxon>
        <taxon>Pseudotrocha</taxon>
        <taxon>Ploima</taxon>
        <taxon>Brachionidae</taxon>
        <taxon>Brachionus</taxon>
    </lineage>
</organism>
<dbReference type="InterPro" id="IPR000219">
    <property type="entry name" value="DH_dom"/>
</dbReference>
<dbReference type="Proteomes" id="UP000276133">
    <property type="component" value="Unassembled WGS sequence"/>
</dbReference>
<comment type="subcellular location">
    <subcellularLocation>
        <location evidence="1">Cytoplasm</location>
    </subcellularLocation>
</comment>
<evidence type="ECO:0000259" key="5">
    <source>
        <dbReference type="PROSITE" id="PS50010"/>
    </source>
</evidence>
<dbReference type="Gene3D" id="2.30.29.30">
    <property type="entry name" value="Pleckstrin-homology domain (PH domain)/Phosphotyrosine-binding domain (PTB)"/>
    <property type="match status" value="1"/>
</dbReference>
<dbReference type="InterPro" id="IPR011993">
    <property type="entry name" value="PH-like_dom_sf"/>
</dbReference>
<dbReference type="InterPro" id="IPR040181">
    <property type="entry name" value="PKHG5/7"/>
</dbReference>
<feature type="compositionally biased region" description="Polar residues" evidence="4">
    <location>
        <begin position="248"/>
        <end position="265"/>
    </location>
</feature>
<dbReference type="GO" id="GO:0030424">
    <property type="term" value="C:axon"/>
    <property type="evidence" value="ECO:0007669"/>
    <property type="project" value="TreeGrafter"/>
</dbReference>
<dbReference type="GO" id="GO:0007266">
    <property type="term" value="P:Rho protein signal transduction"/>
    <property type="evidence" value="ECO:0007669"/>
    <property type="project" value="TreeGrafter"/>
</dbReference>
<gene>
    <name evidence="6" type="ORF">BpHYR1_054456</name>
</gene>
<dbReference type="STRING" id="10195.A0A3M7PT11"/>
<dbReference type="SUPFAM" id="SSF48065">
    <property type="entry name" value="DBL homology domain (DH-domain)"/>
    <property type="match status" value="1"/>
</dbReference>
<dbReference type="Pfam" id="PF17838">
    <property type="entry name" value="PH_16"/>
    <property type="match status" value="1"/>
</dbReference>
<evidence type="ECO:0000256" key="2">
    <source>
        <dbReference type="ARBA" id="ARBA00022490"/>
    </source>
</evidence>
<dbReference type="InterPro" id="IPR041020">
    <property type="entry name" value="PH_16"/>
</dbReference>
<dbReference type="Gene3D" id="1.20.900.10">
    <property type="entry name" value="Dbl homology (DH) domain"/>
    <property type="match status" value="1"/>
</dbReference>
<dbReference type="SUPFAM" id="SSF50729">
    <property type="entry name" value="PH domain-like"/>
    <property type="match status" value="1"/>
</dbReference>
<feature type="compositionally biased region" description="Polar residues" evidence="4">
    <location>
        <begin position="227"/>
        <end position="236"/>
    </location>
</feature>
<dbReference type="EMBL" id="REGN01009043">
    <property type="protein sequence ID" value="RNA02114.1"/>
    <property type="molecule type" value="Genomic_DNA"/>
</dbReference>
<feature type="domain" description="DH" evidence="5">
    <location>
        <begin position="1"/>
        <end position="91"/>
    </location>
</feature>
<dbReference type="PANTHER" id="PTHR13217:SF11">
    <property type="entry name" value="PLECKSTRIN HOMOLOGY DOMAIN-CONTAINING FAMILY G MEMBER 5"/>
    <property type="match status" value="1"/>
</dbReference>
<evidence type="ECO:0000256" key="3">
    <source>
        <dbReference type="ARBA" id="ARBA00022553"/>
    </source>
</evidence>
<sequence>WAENHPLAGRLKFSEYMIMPVQRITRYHILVENISQFTDDDFKREKFTLIKEIVNSLPNRINVKLGYLAQFNDISDSIEKYEGVQGQNDEVNEILSQFKKFDIKSALPGCAKTSVRELIHQGPLRLKDVPKSVDVHCFLFTDMLLITQLKKSKKYKIIKPPMQTNRMIVKELSQSDKAFICISLNDYNVPDSVYMFISNQCKKWIEFLDLAKQKYLSERQKLATSATTTMCTSLSAESDESDTDRRNSSATLTENPSEATITQGAISPHTEPKAPAKHTSGTRIFGGRLDRPRRNMTDPNQHCGQDKHAIAKRNSLNERPAAIKPSLVNQTRMNFFADSTSTILSTDSGVSNCDHNQISFSQESIGKHSPAKMIAKNTSPSSPTASSYSSTSNEPIYSNLSMSSSSSSNCSKYDTIKSFKPLDEDFYEDEDIADETSATELNASACDSNFMFKKIPNFRVKQPSSENIKLIRANFESVEAKVSDAKGESGGRVSVRKPLVRIRPTNFRNEAARVSSQNVFGSNFDSSVDSAQQSVNGVTLDQHHRMILVNLLHTTLDST</sequence>
<evidence type="ECO:0000256" key="1">
    <source>
        <dbReference type="ARBA" id="ARBA00004496"/>
    </source>
</evidence>
<dbReference type="GO" id="GO:0005085">
    <property type="term" value="F:guanyl-nucleotide exchange factor activity"/>
    <property type="evidence" value="ECO:0007669"/>
    <property type="project" value="InterPro"/>
</dbReference>
<feature type="non-terminal residue" evidence="6">
    <location>
        <position position="1"/>
    </location>
</feature>
<dbReference type="GO" id="GO:0005886">
    <property type="term" value="C:plasma membrane"/>
    <property type="evidence" value="ECO:0007669"/>
    <property type="project" value="TreeGrafter"/>
</dbReference>
<feature type="region of interest" description="Disordered" evidence="4">
    <location>
        <begin position="227"/>
        <end position="306"/>
    </location>
</feature>
<feature type="region of interest" description="Disordered" evidence="4">
    <location>
        <begin position="373"/>
        <end position="394"/>
    </location>
</feature>
<proteinExistence type="predicted"/>
<reference evidence="6 7" key="1">
    <citation type="journal article" date="2018" name="Sci. Rep.">
        <title>Genomic signatures of local adaptation to the degree of environmental predictability in rotifers.</title>
        <authorList>
            <person name="Franch-Gras L."/>
            <person name="Hahn C."/>
            <person name="Garcia-Roger E.M."/>
            <person name="Carmona M.J."/>
            <person name="Serra M."/>
            <person name="Gomez A."/>
        </authorList>
    </citation>
    <scope>NUCLEOTIDE SEQUENCE [LARGE SCALE GENOMIC DNA]</scope>
    <source>
        <strain evidence="6">HYR1</strain>
    </source>
</reference>
<dbReference type="PANTHER" id="PTHR13217">
    <property type="entry name" value="PLECKSTRIN HOMOLOGY DOMAIN-CONTAINING FAMILY G MEMBER 7"/>
    <property type="match status" value="1"/>
</dbReference>
<dbReference type="PROSITE" id="PS50010">
    <property type="entry name" value="DH_2"/>
    <property type="match status" value="1"/>
</dbReference>
<dbReference type="GO" id="GO:0030139">
    <property type="term" value="C:endocytic vesicle"/>
    <property type="evidence" value="ECO:0007669"/>
    <property type="project" value="TreeGrafter"/>
</dbReference>
<dbReference type="GO" id="GO:0043542">
    <property type="term" value="P:endothelial cell migration"/>
    <property type="evidence" value="ECO:0007669"/>
    <property type="project" value="TreeGrafter"/>
</dbReference>
<dbReference type="AlphaFoldDB" id="A0A3M7PT11"/>
<dbReference type="OrthoDB" id="660555at2759"/>
<dbReference type="InterPro" id="IPR035899">
    <property type="entry name" value="DBL_dom_sf"/>
</dbReference>
<protein>
    <submittedName>
        <fullName evidence="6">Pleckstrin homology domain-containing family G member 5-like isoform X1</fullName>
    </submittedName>
</protein>
<evidence type="ECO:0000256" key="4">
    <source>
        <dbReference type="SAM" id="MobiDB-lite"/>
    </source>
</evidence>
<keyword evidence="3" id="KW-0597">Phosphoprotein</keyword>
<feature type="compositionally biased region" description="Low complexity" evidence="4">
    <location>
        <begin position="378"/>
        <end position="394"/>
    </location>
</feature>
<name>A0A3M7PT11_BRAPC</name>
<accession>A0A3M7PT11</accession>
<keyword evidence="2" id="KW-0963">Cytoplasm</keyword>
<keyword evidence="7" id="KW-1185">Reference proteome</keyword>
<evidence type="ECO:0000313" key="6">
    <source>
        <dbReference type="EMBL" id="RNA02114.1"/>
    </source>
</evidence>
<dbReference type="Pfam" id="PF00621">
    <property type="entry name" value="RhoGEF"/>
    <property type="match status" value="1"/>
</dbReference>
<evidence type="ECO:0000313" key="7">
    <source>
        <dbReference type="Proteomes" id="UP000276133"/>
    </source>
</evidence>
<comment type="caution">
    <text evidence="6">The sequence shown here is derived from an EMBL/GenBank/DDBJ whole genome shotgun (WGS) entry which is preliminary data.</text>
</comment>